<name>A0AAE0EQC2_9CHLO</name>
<evidence type="ECO:0000256" key="1">
    <source>
        <dbReference type="SAM" id="MobiDB-lite"/>
    </source>
</evidence>
<accession>A0AAE0EQC2</accession>
<reference evidence="2 3" key="1">
    <citation type="journal article" date="2015" name="Genome Biol. Evol.">
        <title>Comparative Genomics of a Bacterivorous Green Alga Reveals Evolutionary Causalities and Consequences of Phago-Mixotrophic Mode of Nutrition.</title>
        <authorList>
            <person name="Burns J.A."/>
            <person name="Paasch A."/>
            <person name="Narechania A."/>
            <person name="Kim E."/>
        </authorList>
    </citation>
    <scope>NUCLEOTIDE SEQUENCE [LARGE SCALE GENOMIC DNA]</scope>
    <source>
        <strain evidence="2 3">PLY_AMNH</strain>
    </source>
</reference>
<keyword evidence="3" id="KW-1185">Reference proteome</keyword>
<dbReference type="EMBL" id="LGRX02035410">
    <property type="protein sequence ID" value="KAK3234955.1"/>
    <property type="molecule type" value="Genomic_DNA"/>
</dbReference>
<protein>
    <submittedName>
        <fullName evidence="2">Uncharacterized protein</fullName>
    </submittedName>
</protein>
<feature type="compositionally biased region" description="Basic and acidic residues" evidence="1">
    <location>
        <begin position="127"/>
        <end position="137"/>
    </location>
</feature>
<evidence type="ECO:0000313" key="2">
    <source>
        <dbReference type="EMBL" id="KAK3234955.1"/>
    </source>
</evidence>
<feature type="compositionally biased region" description="Basic and acidic residues" evidence="1">
    <location>
        <begin position="32"/>
        <end position="46"/>
    </location>
</feature>
<sequence length="208" mass="23647">MNRDYRGADAFRPGARPQSARNPVARGWPFMPEDRGLGPDRADPHINNKKKMQDTYTFGRIDKVENPAVPHNPYGHPRRKVPDSRTTSQSSNGDVNTFWNNHQKETEAEKHYTRAMIYDKAVEGMRREGQQANEAKHRPISNDLPRPEPDMHYAQQKPNVTRCLGKGALSPSPMSTDNSRYSKMARKDIDYLPGSDIVSADYVVETLI</sequence>
<proteinExistence type="predicted"/>
<dbReference type="Proteomes" id="UP001190700">
    <property type="component" value="Unassembled WGS sequence"/>
</dbReference>
<dbReference type="AlphaFoldDB" id="A0AAE0EQC2"/>
<feature type="region of interest" description="Disordered" evidence="1">
    <location>
        <begin position="1"/>
        <end position="101"/>
    </location>
</feature>
<comment type="caution">
    <text evidence="2">The sequence shown here is derived from an EMBL/GenBank/DDBJ whole genome shotgun (WGS) entry which is preliminary data.</text>
</comment>
<feature type="region of interest" description="Disordered" evidence="1">
    <location>
        <begin position="127"/>
        <end position="153"/>
    </location>
</feature>
<organism evidence="2 3">
    <name type="scientific">Cymbomonas tetramitiformis</name>
    <dbReference type="NCBI Taxonomy" id="36881"/>
    <lineage>
        <taxon>Eukaryota</taxon>
        <taxon>Viridiplantae</taxon>
        <taxon>Chlorophyta</taxon>
        <taxon>Pyramimonadophyceae</taxon>
        <taxon>Pyramimonadales</taxon>
        <taxon>Pyramimonadaceae</taxon>
        <taxon>Cymbomonas</taxon>
    </lineage>
</organism>
<feature type="compositionally biased region" description="Polar residues" evidence="1">
    <location>
        <begin position="84"/>
        <end position="101"/>
    </location>
</feature>
<evidence type="ECO:0000313" key="3">
    <source>
        <dbReference type="Proteomes" id="UP001190700"/>
    </source>
</evidence>
<gene>
    <name evidence="2" type="ORF">CYMTET_54816</name>
</gene>